<dbReference type="PANTHER" id="PTHR43214">
    <property type="entry name" value="TWO-COMPONENT RESPONSE REGULATOR"/>
    <property type="match status" value="1"/>
</dbReference>
<evidence type="ECO:0000259" key="7">
    <source>
        <dbReference type="PROSITE" id="PS50043"/>
    </source>
</evidence>
<proteinExistence type="predicted"/>
<evidence type="ECO:0000256" key="6">
    <source>
        <dbReference type="PROSITE-ProRule" id="PRU00169"/>
    </source>
</evidence>
<dbReference type="PROSITE" id="PS50110">
    <property type="entry name" value="RESPONSE_REGULATORY"/>
    <property type="match status" value="1"/>
</dbReference>
<dbReference type="PRINTS" id="PR00038">
    <property type="entry name" value="HTHLUXR"/>
</dbReference>
<dbReference type="SMART" id="SM00448">
    <property type="entry name" value="REC"/>
    <property type="match status" value="1"/>
</dbReference>
<keyword evidence="4" id="KW-0238">DNA-binding</keyword>
<feature type="domain" description="HTH luxR-type" evidence="7">
    <location>
        <begin position="145"/>
        <end position="210"/>
    </location>
</feature>
<keyword evidence="2 6" id="KW-0597">Phosphoprotein</keyword>
<dbReference type="PROSITE" id="PS50043">
    <property type="entry name" value="HTH_LUXR_2"/>
    <property type="match status" value="1"/>
</dbReference>
<dbReference type="InterPro" id="IPR001789">
    <property type="entry name" value="Sig_transdc_resp-reg_receiver"/>
</dbReference>
<dbReference type="Pfam" id="PF00196">
    <property type="entry name" value="GerE"/>
    <property type="match status" value="1"/>
</dbReference>
<dbReference type="SUPFAM" id="SSF52172">
    <property type="entry name" value="CheY-like"/>
    <property type="match status" value="1"/>
</dbReference>
<accession>A0ABS6JNF1</accession>
<organism evidence="9 10">
    <name type="scientific">Evansella alkalicola</name>
    <dbReference type="NCBI Taxonomy" id="745819"/>
    <lineage>
        <taxon>Bacteria</taxon>
        <taxon>Bacillati</taxon>
        <taxon>Bacillota</taxon>
        <taxon>Bacilli</taxon>
        <taxon>Bacillales</taxon>
        <taxon>Bacillaceae</taxon>
        <taxon>Evansella</taxon>
    </lineage>
</organism>
<sequence length="212" mass="23818">MIRILLAEDQGMVRHGLKMMVETDEVMKVIGEASNGKEAISLCEKHHFDVIILDIRMPEMDGLEAARIIHSRWPDRKVLILTTFNDDEYALEALKSGASGYMLKDAEPQELIKAIRSCLAGGLSLQDQVAAKVMPRLIKQQQQVSEEADPSLTPRELDIIRKIGEGRSNKEIAEELALSVGTVKNHISIILDKLELRDRTQIAIYAIRHEIV</sequence>
<dbReference type="CDD" id="cd06170">
    <property type="entry name" value="LuxR_C_like"/>
    <property type="match status" value="1"/>
</dbReference>
<dbReference type="InterPro" id="IPR039420">
    <property type="entry name" value="WalR-like"/>
</dbReference>
<dbReference type="SMART" id="SM00421">
    <property type="entry name" value="HTH_LUXR"/>
    <property type="match status" value="1"/>
</dbReference>
<evidence type="ECO:0000313" key="9">
    <source>
        <dbReference type="EMBL" id="MBU9720084.1"/>
    </source>
</evidence>
<dbReference type="EMBL" id="JAHQCR010000011">
    <property type="protein sequence ID" value="MBU9720084.1"/>
    <property type="molecule type" value="Genomic_DNA"/>
</dbReference>
<comment type="caution">
    <text evidence="9">The sequence shown here is derived from an EMBL/GenBank/DDBJ whole genome shotgun (WGS) entry which is preliminary data.</text>
</comment>
<dbReference type="PANTHER" id="PTHR43214:SF40">
    <property type="entry name" value="TRANSCRIPTIONAL REGULATORY PROTEIN LNRK"/>
    <property type="match status" value="1"/>
</dbReference>
<protein>
    <submittedName>
        <fullName evidence="9">Response regulator transcription factor</fullName>
    </submittedName>
</protein>
<feature type="modified residue" description="4-aspartylphosphate" evidence="6">
    <location>
        <position position="54"/>
    </location>
</feature>
<dbReference type="InterPro" id="IPR058245">
    <property type="entry name" value="NreC/VraR/RcsB-like_REC"/>
</dbReference>
<keyword evidence="3" id="KW-0805">Transcription regulation</keyword>
<evidence type="ECO:0000313" key="10">
    <source>
        <dbReference type="Proteomes" id="UP000790580"/>
    </source>
</evidence>
<evidence type="ECO:0000259" key="8">
    <source>
        <dbReference type="PROSITE" id="PS50110"/>
    </source>
</evidence>
<dbReference type="InterPro" id="IPR011006">
    <property type="entry name" value="CheY-like_superfamily"/>
</dbReference>
<dbReference type="Pfam" id="PF00072">
    <property type="entry name" value="Response_reg"/>
    <property type="match status" value="1"/>
</dbReference>
<reference evidence="9 10" key="1">
    <citation type="submission" date="2021-06" db="EMBL/GenBank/DDBJ databases">
        <title>Bacillus sp. RD4P76, an endophyte from a halophyte.</title>
        <authorList>
            <person name="Sun J.-Q."/>
        </authorList>
    </citation>
    <scope>NUCLEOTIDE SEQUENCE [LARGE SCALE GENOMIC DNA]</scope>
    <source>
        <strain evidence="9 10">JCM 17098</strain>
    </source>
</reference>
<dbReference type="SUPFAM" id="SSF46894">
    <property type="entry name" value="C-terminal effector domain of the bipartite response regulators"/>
    <property type="match status" value="1"/>
</dbReference>
<feature type="domain" description="Response regulatory" evidence="8">
    <location>
        <begin position="3"/>
        <end position="119"/>
    </location>
</feature>
<evidence type="ECO:0000256" key="2">
    <source>
        <dbReference type="ARBA" id="ARBA00022553"/>
    </source>
</evidence>
<dbReference type="CDD" id="cd17535">
    <property type="entry name" value="REC_NarL-like"/>
    <property type="match status" value="1"/>
</dbReference>
<dbReference type="InterPro" id="IPR000792">
    <property type="entry name" value="Tscrpt_reg_LuxR_C"/>
</dbReference>
<dbReference type="Proteomes" id="UP000790580">
    <property type="component" value="Unassembled WGS sequence"/>
</dbReference>
<evidence type="ECO:0000256" key="5">
    <source>
        <dbReference type="ARBA" id="ARBA00023163"/>
    </source>
</evidence>
<evidence type="ECO:0000256" key="3">
    <source>
        <dbReference type="ARBA" id="ARBA00023015"/>
    </source>
</evidence>
<evidence type="ECO:0000256" key="1">
    <source>
        <dbReference type="ARBA" id="ARBA00004496"/>
    </source>
</evidence>
<gene>
    <name evidence="9" type="ORF">KS407_01340</name>
</gene>
<name>A0ABS6JNF1_9BACI</name>
<evidence type="ECO:0000256" key="4">
    <source>
        <dbReference type="ARBA" id="ARBA00023125"/>
    </source>
</evidence>
<keyword evidence="10" id="KW-1185">Reference proteome</keyword>
<dbReference type="InterPro" id="IPR016032">
    <property type="entry name" value="Sig_transdc_resp-reg_C-effctor"/>
</dbReference>
<keyword evidence="5" id="KW-0804">Transcription</keyword>
<dbReference type="Gene3D" id="3.40.50.2300">
    <property type="match status" value="1"/>
</dbReference>
<dbReference type="RefSeq" id="WP_088073710.1">
    <property type="nucleotide sequence ID" value="NZ_JAHQCR010000011.1"/>
</dbReference>
<comment type="subcellular location">
    <subcellularLocation>
        <location evidence="1">Cytoplasm</location>
    </subcellularLocation>
</comment>